<protein>
    <recommendedName>
        <fullName evidence="3">Lipoprotein</fullName>
    </recommendedName>
</protein>
<gene>
    <name evidence="1" type="ordered locus">Mfla_0819</name>
</gene>
<dbReference type="KEGG" id="mfa:Mfla_0819"/>
<organism evidence="1 2">
    <name type="scientific">Methylobacillus flagellatus (strain ATCC 51484 / DSM 6875 / VKM B-1610 / KT)</name>
    <dbReference type="NCBI Taxonomy" id="265072"/>
    <lineage>
        <taxon>Bacteria</taxon>
        <taxon>Pseudomonadati</taxon>
        <taxon>Pseudomonadota</taxon>
        <taxon>Betaproteobacteria</taxon>
        <taxon>Nitrosomonadales</taxon>
        <taxon>Methylophilaceae</taxon>
        <taxon>Methylobacillus</taxon>
    </lineage>
</organism>
<dbReference type="AlphaFoldDB" id="Q1H350"/>
<dbReference type="EMBL" id="CP000284">
    <property type="protein sequence ID" value="ABE49087.1"/>
    <property type="molecule type" value="Genomic_DNA"/>
</dbReference>
<evidence type="ECO:0000313" key="2">
    <source>
        <dbReference type="Proteomes" id="UP000002440"/>
    </source>
</evidence>
<dbReference type="RefSeq" id="WP_011479184.1">
    <property type="nucleotide sequence ID" value="NC_007947.1"/>
</dbReference>
<name>Q1H350_METFK</name>
<evidence type="ECO:0008006" key="3">
    <source>
        <dbReference type="Google" id="ProtNLM"/>
    </source>
</evidence>
<dbReference type="OrthoDB" id="9181904at2"/>
<dbReference type="HOGENOM" id="CLU_2001197_0_0_4"/>
<keyword evidence="2" id="KW-1185">Reference proteome</keyword>
<dbReference type="Proteomes" id="UP000002440">
    <property type="component" value="Chromosome"/>
</dbReference>
<proteinExistence type="predicted"/>
<evidence type="ECO:0000313" key="1">
    <source>
        <dbReference type="EMBL" id="ABE49087.1"/>
    </source>
</evidence>
<dbReference type="PROSITE" id="PS51257">
    <property type="entry name" value="PROKAR_LIPOPROTEIN"/>
    <property type="match status" value="1"/>
</dbReference>
<reference evidence="1 2" key="1">
    <citation type="submission" date="2006-03" db="EMBL/GenBank/DDBJ databases">
        <title>Complete sequence of Methylobacillus flagellatus KT.</title>
        <authorList>
            <consortium name="US DOE Joint Genome Institute"/>
            <person name="Copeland A."/>
            <person name="Lucas S."/>
            <person name="Lapidus A."/>
            <person name="Barry K."/>
            <person name="Detter J.C."/>
            <person name="Glavina del Rio T."/>
            <person name="Hammon N."/>
            <person name="Israni S."/>
            <person name="Dalin E."/>
            <person name="Tice H."/>
            <person name="Pitluck S."/>
            <person name="Brettin T."/>
            <person name="Bruce D."/>
            <person name="Han C."/>
            <person name="Tapia R."/>
            <person name="Saunders E."/>
            <person name="Gilna P."/>
            <person name="Schmutz J."/>
            <person name="Larimer F."/>
            <person name="Land M."/>
            <person name="Kyrpides N."/>
            <person name="Anderson I."/>
            <person name="Richardson P."/>
        </authorList>
    </citation>
    <scope>NUCLEOTIDE SEQUENCE [LARGE SCALE GENOMIC DNA]</scope>
    <source>
        <strain evidence="2">KT / ATCC 51484 / DSM 6875</strain>
    </source>
</reference>
<accession>Q1H350</accession>
<sequence>MKTITLSLITALTLAGCASTQTYKAPTQNYRLKGQDNAITINGAIFSQKKHELDTPKLTAGIYINGSLYIEVPLDRQGNGQATGGTFEDKSTEASCHSKPVAKGIANIDCMVFIDNEKTVTLTF</sequence>